<dbReference type="SUPFAM" id="SSF53098">
    <property type="entry name" value="Ribonuclease H-like"/>
    <property type="match status" value="1"/>
</dbReference>
<dbReference type="InterPro" id="IPR044730">
    <property type="entry name" value="RNase_H-like_dom_plant"/>
</dbReference>
<name>A0A2N9FST9_FAGSY</name>
<dbReference type="InterPro" id="IPR036691">
    <property type="entry name" value="Endo/exonu/phosph_ase_sf"/>
</dbReference>
<sequence length="1537" mass="173539">MWNPELSWKEIGFSLSAFWVQVHGLPPSWFNKEYVELIRGKVGRVLEVDLIVEPRILWQRFVRCRINIDMTTPLCPGMFLPRKDRNDIWISLKYERLPEVCFRCGVLGHTEVSCDNERTSLTNEFGVQFFAFGDWLKTDNDKFPLGIYEQPPDLQPSGERSSAAKLRFNFVDAELVSRNGEVAVQRDEPSLVAINKCIGLSPEGGRTTPVEVSSFALLLEHALKDDGRVSSSWSSHKTEVDSISEIVEAHPTPSPSILITDMLESHIPNILPSDTNESLTPNTTSDLKRKEHPESPSTDPKKPKPESPTAKASFLDPEKVTIIPKSQLSAYAYLAKKKAKKAARRYQFGGYQLPIEEDVEDVESFKIFGWNCRGICNILTVRALRALVKGHCPQVIFLCETKASESRLQSIAVSLGFSEHLIVAAQGRSSGVYLLWNYSLSVEVLEFNSCTLAINIRDSVSSWSLVGFYGPAYFKKRHKAWTNLCALLQSFDGPWLCFGDFNSIVEGNEKEGGRIGNSSAHNYLSNLIFDLGAVDLGFSGAKFTWCNKRWGSGCIRERLDRGIANTSWRLAFPRAAVFHLGAVKSDHCPILIDTNPVDVRAPRPFRFEAVSANDPRCFDVVNEAWKREVFGNDCFKLYKKQYFTTSALRIWNKEVFGHCQSRITEITGKIEKIQCEALTEENFVEEAKLQNDLSIWLSRNEMMWRQKSRESWLKDGDRNSKFFHISAIVRRKKNAIDAIRGEDGKMLKEVNNSFIVLIPKTQNPSVINHFRPISLCNTIYKIISTLIVDRLRSVLPKFITPAQSAFIPGRWIAKNQLIVQEILHSFKKRKVKGGFLALKLDLQKAYDRVNWGFLKVVLQQFGFNLKFIGWVMECISTVSFSILVNGGITQRFSSSRGLRQGDPLSPYLFIMCQEVRSRLIDREFFKGAINGVKMNMAGPAFTHVMYADDIMLFAKANSREVKVLDDCLDKLEARLLGWRSKMLSLARRATMIRSVALALPAYTFSSTDIPIAVCDKMDASIRRFWWKPNRDSGRYLAWKAWADLCAPKIKGGLGFRGAKRFNDALLSKLTWMVVSGRDSPCMNALRSKYKVCEGWINSEPKKYASPTWRAIERLKPIVRQGACFLIGDGATVDCWKDPWVPGLPSFLPTPRDASVNTNPLVVAELINSESNSWRLELLNSLFNEVSLEAISNIVLHLFLRPDKLAWIADSKGVFSVKSAHKMFLNQLGPDDPDQIWQKLWKCTPCCPLCHNEVESIPHLFFKCQATKFFWFRACWGLRADLLPVHSDFDVVKLVVNPPVTLSSPCLKNQFLVHASVQIALTLETIWNFRNQQVHQLKAANPFVALKALEFRIVEHVQSALGESNDMVSKESFWRPPPPGIIKFNVDAAVLQATAKIAVVARNDSGSLIKAWAKLIHTSNPLVAEASAIIWALQIAKVEGRCGIIVESDSKLCVDAIGLDKADCDWNISTLCNDAIGLAAEFISCKFCWVKREANMVAHTLAKLCTPQELPVIYFPNNLPTSLEEVWFRDFRCISLSG</sequence>
<organism evidence="3">
    <name type="scientific">Fagus sylvatica</name>
    <name type="common">Beechnut</name>
    <dbReference type="NCBI Taxonomy" id="28930"/>
    <lineage>
        <taxon>Eukaryota</taxon>
        <taxon>Viridiplantae</taxon>
        <taxon>Streptophyta</taxon>
        <taxon>Embryophyta</taxon>
        <taxon>Tracheophyta</taxon>
        <taxon>Spermatophyta</taxon>
        <taxon>Magnoliopsida</taxon>
        <taxon>eudicotyledons</taxon>
        <taxon>Gunneridae</taxon>
        <taxon>Pentapetalae</taxon>
        <taxon>rosids</taxon>
        <taxon>fabids</taxon>
        <taxon>Fagales</taxon>
        <taxon>Fagaceae</taxon>
        <taxon>Fagus</taxon>
    </lineage>
</organism>
<dbReference type="Gene3D" id="3.60.10.10">
    <property type="entry name" value="Endonuclease/exonuclease/phosphatase"/>
    <property type="match status" value="1"/>
</dbReference>
<evidence type="ECO:0000259" key="2">
    <source>
        <dbReference type="PROSITE" id="PS50878"/>
    </source>
</evidence>
<feature type="region of interest" description="Disordered" evidence="1">
    <location>
        <begin position="269"/>
        <end position="313"/>
    </location>
</feature>
<gene>
    <name evidence="3" type="ORF">FSB_LOCUS18032</name>
</gene>
<protein>
    <recommendedName>
        <fullName evidence="2">Reverse transcriptase domain-containing protein</fullName>
    </recommendedName>
</protein>
<dbReference type="Pfam" id="PF00078">
    <property type="entry name" value="RVT_1"/>
    <property type="match status" value="1"/>
</dbReference>
<dbReference type="SUPFAM" id="SSF56219">
    <property type="entry name" value="DNase I-like"/>
    <property type="match status" value="1"/>
</dbReference>
<dbReference type="Pfam" id="PF13456">
    <property type="entry name" value="RVT_3"/>
    <property type="match status" value="1"/>
</dbReference>
<evidence type="ECO:0000256" key="1">
    <source>
        <dbReference type="SAM" id="MobiDB-lite"/>
    </source>
</evidence>
<proteinExistence type="predicted"/>
<evidence type="ECO:0000313" key="3">
    <source>
        <dbReference type="EMBL" id="SPC90150.1"/>
    </source>
</evidence>
<dbReference type="Pfam" id="PF03372">
    <property type="entry name" value="Exo_endo_phos"/>
    <property type="match status" value="1"/>
</dbReference>
<dbReference type="InterPro" id="IPR000477">
    <property type="entry name" value="RT_dom"/>
</dbReference>
<dbReference type="InterPro" id="IPR025836">
    <property type="entry name" value="Zn_knuckle_CX2CX4HX4C"/>
</dbReference>
<dbReference type="CDD" id="cd06222">
    <property type="entry name" value="RNase_H_like"/>
    <property type="match status" value="1"/>
</dbReference>
<dbReference type="SUPFAM" id="SSF56672">
    <property type="entry name" value="DNA/RNA polymerases"/>
    <property type="match status" value="1"/>
</dbReference>
<dbReference type="InterPro" id="IPR002156">
    <property type="entry name" value="RNaseH_domain"/>
</dbReference>
<dbReference type="Gene3D" id="3.30.420.10">
    <property type="entry name" value="Ribonuclease H-like superfamily/Ribonuclease H"/>
    <property type="match status" value="1"/>
</dbReference>
<dbReference type="CDD" id="cd01650">
    <property type="entry name" value="RT_nLTR_like"/>
    <property type="match status" value="1"/>
</dbReference>
<dbReference type="GO" id="GO:0003676">
    <property type="term" value="F:nucleic acid binding"/>
    <property type="evidence" value="ECO:0007669"/>
    <property type="project" value="InterPro"/>
</dbReference>
<dbReference type="InterPro" id="IPR012337">
    <property type="entry name" value="RNaseH-like_sf"/>
</dbReference>
<dbReference type="PROSITE" id="PS50878">
    <property type="entry name" value="RT_POL"/>
    <property type="match status" value="1"/>
</dbReference>
<feature type="domain" description="Reverse transcriptase" evidence="2">
    <location>
        <begin position="739"/>
        <end position="1009"/>
    </location>
</feature>
<dbReference type="InterPro" id="IPR036397">
    <property type="entry name" value="RNaseH_sf"/>
</dbReference>
<reference evidence="3" key="1">
    <citation type="submission" date="2018-02" db="EMBL/GenBank/DDBJ databases">
        <authorList>
            <person name="Cohen D.B."/>
            <person name="Kent A.D."/>
        </authorList>
    </citation>
    <scope>NUCLEOTIDE SEQUENCE</scope>
</reference>
<dbReference type="Pfam" id="PF14392">
    <property type="entry name" value="zf-CCHC_4"/>
    <property type="match status" value="1"/>
</dbReference>
<dbReference type="InterPro" id="IPR005135">
    <property type="entry name" value="Endo/exonuclease/phosphatase"/>
</dbReference>
<dbReference type="PANTHER" id="PTHR33116">
    <property type="entry name" value="REVERSE TRANSCRIPTASE ZINC-BINDING DOMAIN-CONTAINING PROTEIN-RELATED-RELATED"/>
    <property type="match status" value="1"/>
</dbReference>
<dbReference type="GO" id="GO:0004523">
    <property type="term" value="F:RNA-DNA hybrid ribonuclease activity"/>
    <property type="evidence" value="ECO:0007669"/>
    <property type="project" value="InterPro"/>
</dbReference>
<feature type="compositionally biased region" description="Basic and acidic residues" evidence="1">
    <location>
        <begin position="286"/>
        <end position="305"/>
    </location>
</feature>
<accession>A0A2N9FST9</accession>
<feature type="compositionally biased region" description="Polar residues" evidence="1">
    <location>
        <begin position="272"/>
        <end position="285"/>
    </location>
</feature>
<dbReference type="EMBL" id="OIVN01001125">
    <property type="protein sequence ID" value="SPC90150.1"/>
    <property type="molecule type" value="Genomic_DNA"/>
</dbReference>
<dbReference type="PANTHER" id="PTHR33116:SF78">
    <property type="entry name" value="OS12G0587133 PROTEIN"/>
    <property type="match status" value="1"/>
</dbReference>
<dbReference type="InterPro" id="IPR043502">
    <property type="entry name" value="DNA/RNA_pol_sf"/>
</dbReference>